<proteinExistence type="predicted"/>
<dbReference type="SUPFAM" id="SSF46557">
    <property type="entry name" value="GreA transcript cleavage protein, N-terminal domain"/>
    <property type="match status" value="1"/>
</dbReference>
<dbReference type="GO" id="GO:0032784">
    <property type="term" value="P:regulation of DNA-templated transcription elongation"/>
    <property type="evidence" value="ECO:0007669"/>
    <property type="project" value="InterPro"/>
</dbReference>
<dbReference type="InterPro" id="IPR022691">
    <property type="entry name" value="Tscrpt_elong_fac_GreA/B_N"/>
</dbReference>
<dbReference type="Gene3D" id="1.10.287.180">
    <property type="entry name" value="Transcription elongation factor, GreA/GreB, N-terminal domain"/>
    <property type="match status" value="1"/>
</dbReference>
<keyword evidence="6" id="KW-1185">Reference proteome</keyword>
<dbReference type="PANTHER" id="PTHR30437">
    <property type="entry name" value="TRANSCRIPTION ELONGATION FACTOR GREA"/>
    <property type="match status" value="1"/>
</dbReference>
<keyword evidence="2" id="KW-0804">Transcription</keyword>
<dbReference type="InterPro" id="IPR036805">
    <property type="entry name" value="Tscrpt_elong_fac_GreA/B_N_sf"/>
</dbReference>
<comment type="caution">
    <text evidence="5">The sequence shown here is derived from an EMBL/GenBank/DDBJ whole genome shotgun (WGS) entry which is preliminary data.</text>
</comment>
<dbReference type="GO" id="GO:0006354">
    <property type="term" value="P:DNA-templated transcription elongation"/>
    <property type="evidence" value="ECO:0007669"/>
    <property type="project" value="TreeGrafter"/>
</dbReference>
<keyword evidence="5" id="KW-0648">Protein biosynthesis</keyword>
<gene>
    <name evidence="5" type="ORF">H5P28_19260</name>
</gene>
<evidence type="ECO:0000313" key="5">
    <source>
        <dbReference type="EMBL" id="MBC2596413.1"/>
    </source>
</evidence>
<name>A0A842HIS1_9BACT</name>
<feature type="domain" description="Transcription elongation factor GreA/GreB N-terminal" evidence="4">
    <location>
        <begin position="460"/>
        <end position="529"/>
    </location>
</feature>
<dbReference type="InterPro" id="IPR023459">
    <property type="entry name" value="Tscrpt_elong_fac_GreA/B_fam"/>
</dbReference>
<dbReference type="GO" id="GO:0003677">
    <property type="term" value="F:DNA binding"/>
    <property type="evidence" value="ECO:0007669"/>
    <property type="project" value="InterPro"/>
</dbReference>
<feature type="domain" description="Transcription elongation factor GreA/GreB C-terminal" evidence="3">
    <location>
        <begin position="536"/>
        <end position="610"/>
    </location>
</feature>
<dbReference type="Proteomes" id="UP000546464">
    <property type="component" value="Unassembled WGS sequence"/>
</dbReference>
<dbReference type="AlphaFoldDB" id="A0A842HIS1"/>
<keyword evidence="5" id="KW-0251">Elongation factor</keyword>
<dbReference type="GO" id="GO:0003746">
    <property type="term" value="F:translation elongation factor activity"/>
    <property type="evidence" value="ECO:0007669"/>
    <property type="project" value="UniProtKB-KW"/>
</dbReference>
<evidence type="ECO:0000313" key="6">
    <source>
        <dbReference type="Proteomes" id="UP000546464"/>
    </source>
</evidence>
<dbReference type="Pfam" id="PF01272">
    <property type="entry name" value="GreA_GreB"/>
    <property type="match status" value="1"/>
</dbReference>
<evidence type="ECO:0000256" key="1">
    <source>
        <dbReference type="ARBA" id="ARBA00023015"/>
    </source>
</evidence>
<dbReference type="EMBL" id="JACHVB010000064">
    <property type="protein sequence ID" value="MBC2596413.1"/>
    <property type="molecule type" value="Genomic_DNA"/>
</dbReference>
<dbReference type="InterPro" id="IPR036953">
    <property type="entry name" value="GreA/GreB_C_sf"/>
</dbReference>
<dbReference type="InterPro" id="IPR001437">
    <property type="entry name" value="Tscrpt_elong_fac_GreA/B_C"/>
</dbReference>
<dbReference type="GO" id="GO:0070063">
    <property type="term" value="F:RNA polymerase binding"/>
    <property type="evidence" value="ECO:0007669"/>
    <property type="project" value="InterPro"/>
</dbReference>
<organism evidence="5 6">
    <name type="scientific">Ruficoccus amylovorans</name>
    <dbReference type="NCBI Taxonomy" id="1804625"/>
    <lineage>
        <taxon>Bacteria</taxon>
        <taxon>Pseudomonadati</taxon>
        <taxon>Verrucomicrobiota</taxon>
        <taxon>Opitutia</taxon>
        <taxon>Puniceicoccales</taxon>
        <taxon>Cerasicoccaceae</taxon>
        <taxon>Ruficoccus</taxon>
    </lineage>
</organism>
<dbReference type="RefSeq" id="WP_185677320.1">
    <property type="nucleotide sequence ID" value="NZ_JACHVB010000064.1"/>
</dbReference>
<dbReference type="SUPFAM" id="SSF54534">
    <property type="entry name" value="FKBP-like"/>
    <property type="match status" value="1"/>
</dbReference>
<dbReference type="Gene3D" id="3.10.50.30">
    <property type="entry name" value="Transcription elongation factor, GreA/GreB, C-terminal domain"/>
    <property type="match status" value="1"/>
</dbReference>
<evidence type="ECO:0000256" key="2">
    <source>
        <dbReference type="ARBA" id="ARBA00023163"/>
    </source>
</evidence>
<protein>
    <submittedName>
        <fullName evidence="5">GreA/GreB family elongation factor</fullName>
    </submittedName>
</protein>
<sequence>MDKDVIDTIIAKKPGMKRLRSKLEAMQPGTYCMHRSWGFGQITAYDEAQDKLIIDFDEKPGHAMDPAFCADKLELLDESSILVRQRTEPDVIADMIKKRPGDLVVDILARCPDQSASPTELENLLARLLGPVKFKKWWTATKKALVKDPRIATPSRKTDPYTLRDEPLKPEQEILEDFYMVKQPKKKIALAEKLYQISENVEEIASDLPNIFEHLTEAVKDAMGLSYAERLHGVWVRNDLARHLDEDPETIEPTSKSLILGANDLNQLAAEIPNGYHKRFLDLLTRVYPEDWKGVLIDILKNSEGKMTSESISFLVERDCGEMVHEHFVRWLNEQNLKGPVLYWIVKNRNSRKFAKLVDGMVSPRMLNAILYAIDYEALQSTGNRRIQLADVLSDDQELIPDMLAEANDEIARDLAQGLILNQGFEDLTKKSLLARFIKRFPSIQKLVSGEAEQKVDELIVSQKSLDDRKAEYEELVNVKIPENKEAIEVAREHGDLRENAEYKMARQDQETLMARKALLEKDFARARVTDFTNVTNDAVGIGSIVEIEDTDSGEVQNYALMGAWDSAPEDNILSYKTPLGQALMNKQAGNTVQTEIDGQVHNWKLKSISRWIDSGRKL</sequence>
<accession>A0A842HIS1</accession>
<dbReference type="PANTHER" id="PTHR30437:SF4">
    <property type="entry name" value="TRANSCRIPTION ELONGATION FACTOR GREA"/>
    <property type="match status" value="1"/>
</dbReference>
<reference evidence="5 6" key="1">
    <citation type="submission" date="2020-07" db="EMBL/GenBank/DDBJ databases">
        <authorList>
            <person name="Feng X."/>
        </authorList>
    </citation>
    <scope>NUCLEOTIDE SEQUENCE [LARGE SCALE GENOMIC DNA]</scope>
    <source>
        <strain evidence="5 6">JCM31066</strain>
    </source>
</reference>
<evidence type="ECO:0000259" key="4">
    <source>
        <dbReference type="Pfam" id="PF03449"/>
    </source>
</evidence>
<evidence type="ECO:0000259" key="3">
    <source>
        <dbReference type="Pfam" id="PF01272"/>
    </source>
</evidence>
<keyword evidence="1" id="KW-0805">Transcription regulation</keyword>
<dbReference type="Pfam" id="PF03449">
    <property type="entry name" value="GreA_GreB_N"/>
    <property type="match status" value="1"/>
</dbReference>